<proteinExistence type="predicted"/>
<evidence type="ECO:0000256" key="1">
    <source>
        <dbReference type="SAM" id="MobiDB-lite"/>
    </source>
</evidence>
<sequence length="206" mass="22810">MDEIFADIGYIGVFVYQLPWAHLVLRGLAQLGSGTPEDFTKKAFYVVNKTFFVSNGSDGSNDSDVCDVSNGSNAFTGKSGLNVSNATEGRFKRLRRLQQLQVILVGMVIASPRSTFETVRLFFRRPNLAKGRKTNAKEDMVKEVAREEEPDSDKVSRSRELLGSIELSMSPRYVFSSGKGPDSDAFISTAIAKALRDENMPRIHGF</sequence>
<comment type="caution">
    <text evidence="2">The sequence shown here is derived from an EMBL/GenBank/DDBJ whole genome shotgun (WGS) entry which is preliminary data.</text>
</comment>
<dbReference type="AlphaFoldDB" id="A0A8S1HSW2"/>
<dbReference type="EMBL" id="CAJGYM010000090">
    <property type="protein sequence ID" value="CAD6197271.1"/>
    <property type="molecule type" value="Genomic_DNA"/>
</dbReference>
<feature type="region of interest" description="Disordered" evidence="1">
    <location>
        <begin position="134"/>
        <end position="157"/>
    </location>
</feature>
<accession>A0A8S1HSW2</accession>
<evidence type="ECO:0000313" key="2">
    <source>
        <dbReference type="EMBL" id="CAD6197271.1"/>
    </source>
</evidence>
<name>A0A8S1HSW2_9PELO</name>
<gene>
    <name evidence="2" type="ORF">CAUJ_LOCUS13180</name>
</gene>
<dbReference type="Proteomes" id="UP000835052">
    <property type="component" value="Unassembled WGS sequence"/>
</dbReference>
<protein>
    <submittedName>
        <fullName evidence="2">Uncharacterized protein</fullName>
    </submittedName>
</protein>
<evidence type="ECO:0000313" key="3">
    <source>
        <dbReference type="Proteomes" id="UP000835052"/>
    </source>
</evidence>
<reference evidence="2" key="1">
    <citation type="submission" date="2020-10" db="EMBL/GenBank/DDBJ databases">
        <authorList>
            <person name="Kikuchi T."/>
        </authorList>
    </citation>
    <scope>NUCLEOTIDE SEQUENCE</scope>
    <source>
        <strain evidence="2">NKZ352</strain>
    </source>
</reference>
<organism evidence="2 3">
    <name type="scientific">Caenorhabditis auriculariae</name>
    <dbReference type="NCBI Taxonomy" id="2777116"/>
    <lineage>
        <taxon>Eukaryota</taxon>
        <taxon>Metazoa</taxon>
        <taxon>Ecdysozoa</taxon>
        <taxon>Nematoda</taxon>
        <taxon>Chromadorea</taxon>
        <taxon>Rhabditida</taxon>
        <taxon>Rhabditina</taxon>
        <taxon>Rhabditomorpha</taxon>
        <taxon>Rhabditoidea</taxon>
        <taxon>Rhabditidae</taxon>
        <taxon>Peloderinae</taxon>
        <taxon>Caenorhabditis</taxon>
    </lineage>
</organism>
<keyword evidence="3" id="KW-1185">Reference proteome</keyword>
<feature type="compositionally biased region" description="Basic and acidic residues" evidence="1">
    <location>
        <begin position="135"/>
        <end position="157"/>
    </location>
</feature>